<dbReference type="InterPro" id="IPR016024">
    <property type="entry name" value="ARM-type_fold"/>
</dbReference>
<feature type="region of interest" description="Disordered" evidence="2">
    <location>
        <begin position="539"/>
        <end position="585"/>
    </location>
</feature>
<comment type="caution">
    <text evidence="4">The sequence shown here is derived from an EMBL/GenBank/DDBJ whole genome shotgun (WGS) entry which is preliminary data.</text>
</comment>
<feature type="compositionally biased region" description="Acidic residues" evidence="2">
    <location>
        <begin position="1237"/>
        <end position="1305"/>
    </location>
</feature>
<dbReference type="InterPro" id="IPR040155">
    <property type="entry name" value="CEBPZ/Mak21-like"/>
</dbReference>
<dbReference type="Pfam" id="PF03914">
    <property type="entry name" value="CBF"/>
    <property type="match status" value="1"/>
</dbReference>
<dbReference type="OrthoDB" id="28947at2759"/>
<feature type="region of interest" description="Disordered" evidence="2">
    <location>
        <begin position="1"/>
        <end position="98"/>
    </location>
</feature>
<feature type="region of interest" description="Disordered" evidence="2">
    <location>
        <begin position="1183"/>
        <end position="1324"/>
    </location>
</feature>
<feature type="compositionally biased region" description="Low complexity" evidence="2">
    <location>
        <begin position="13"/>
        <end position="50"/>
    </location>
</feature>
<feature type="region of interest" description="Disordered" evidence="2">
    <location>
        <begin position="377"/>
        <end position="405"/>
    </location>
</feature>
<dbReference type="EMBL" id="AFYV02000083">
    <property type="protein sequence ID" value="KFG66194.1"/>
    <property type="molecule type" value="Genomic_DNA"/>
</dbReference>
<feature type="region of interest" description="Disordered" evidence="2">
    <location>
        <begin position="1338"/>
        <end position="1361"/>
    </location>
</feature>
<evidence type="ECO:0000313" key="4">
    <source>
        <dbReference type="EMBL" id="KFG66194.1"/>
    </source>
</evidence>
<reference evidence="4 5" key="1">
    <citation type="submission" date="2014-05" db="EMBL/GenBank/DDBJ databases">
        <authorList>
            <person name="Sibley D."/>
            <person name="Venepally P."/>
            <person name="Karamycheva S."/>
            <person name="Hadjithomas M."/>
            <person name="Khan A."/>
            <person name="Brunk B."/>
            <person name="Roos D."/>
            <person name="Caler E."/>
            <person name="Lorenzi H."/>
        </authorList>
    </citation>
    <scope>NUCLEOTIDE SEQUENCE [LARGE SCALE GENOMIC DNA]</scope>
    <source>
        <strain evidence="4 5">RUB</strain>
    </source>
</reference>
<accession>A0A086MBC6</accession>
<organism evidence="4 5">
    <name type="scientific">Toxoplasma gondii RUB</name>
    <dbReference type="NCBI Taxonomy" id="935652"/>
    <lineage>
        <taxon>Eukaryota</taxon>
        <taxon>Sar</taxon>
        <taxon>Alveolata</taxon>
        <taxon>Apicomplexa</taxon>
        <taxon>Conoidasida</taxon>
        <taxon>Coccidia</taxon>
        <taxon>Eucoccidiorida</taxon>
        <taxon>Eimeriorina</taxon>
        <taxon>Sarcocystidae</taxon>
        <taxon>Toxoplasma</taxon>
    </lineage>
</organism>
<dbReference type="VEuPathDB" id="ToxoDB:TGRUB_313990"/>
<evidence type="ECO:0000259" key="3">
    <source>
        <dbReference type="Pfam" id="PF03914"/>
    </source>
</evidence>
<comment type="similarity">
    <text evidence="1">Belongs to the CBF/MAK21 family.</text>
</comment>
<dbReference type="GO" id="GO:0005634">
    <property type="term" value="C:nucleus"/>
    <property type="evidence" value="ECO:0007669"/>
    <property type="project" value="TreeGrafter"/>
</dbReference>
<feature type="compositionally biased region" description="Low complexity" evidence="2">
    <location>
        <begin position="79"/>
        <end position="98"/>
    </location>
</feature>
<dbReference type="Proteomes" id="UP000028834">
    <property type="component" value="Unassembled WGS sequence"/>
</dbReference>
<name>A0A086MBC6_TOXGO</name>
<sequence length="1361" mass="149096">MAGTSPHRGGHPGASAASSQRGRGSFSSTRGRGRGTIPSSTSRNSTSRSGGSRGRHCSSFSRGVSHRGRAACVGGRGGNSSSSPCSPRRPNAASASFCPSPSAPYVASEAEGAEAFATAAPASPGLESSVSAAPVAAFSLPEAEALLRQCRPLSWLSKWDRLPWFAALKKVESEVLVLPLAPAAAGGSEPSSEKDEEAREAFFAYFFLLGERLLLQLSEEYEALLSEDSEQRWFLQLAREPVAASATAARVVRPGKKEQRRRRDAAEDAFAGTEFAAEPTKGTRGDALSALSLLIQQQPLCACKWLHKLLYMISGKKEAVGGRRTWGRNCQSAVEAAFSLFDGPSILPAFRKLRYLAQQPQYLRDRVWAFWGRSGDRAQPTPVAEKPTDKKEKKKEKKAQEGEGDEPREVALLQLAMLWRLEAEFKVIYANFVQLLADGVSDSVLHFARRSLRLAWSLLMRKKEEEQKLLSLLVRSLGSRETQVASSASHLLAQLLVRHAPMKQVVVVFVGNFLLANLHEALSRAAAAAEKTWEAVRLASSAQTRKKEKRRRRRLLERGLDAEGETGAGLGTTTKEKEKKEKANNKRVELLGRLVTRLLRSGCQWPQTRAKTRDNVARQERHPAADAEEDRREEAEEEQEGDPQRQAGTAFANLMIRGKTKRMRPLPAIEVKSLQMQILTLLMPAKLPDFLQGVYRAVLFFSELQFHKDTDGEVAAHVTRVYLQVFTQLHRFPASLRARLSRTRPTSAKDSAAIPCPSVPPLYTLASLNRLTRALLNGMHRALPYLPVESFSSPLSAALRETKEPQKLDAGSTPSPTDDAAEMLETLFALAHTLPSMASRIVVLRLLHRLTETANGASDRLSRVVYEHLNDPSVFAASNRSALLSLVCSLVLPDSPLSLKDSLSLARTVAVCKRVLQVSLAHADLPGVTAAAAVIASLLVARAKRATKTGKKGLSAKKSRVEQLLSETEDNLITDENSNALALADENAKEKGKNNKNRRDEADSSDLASTSPCVYDPTKRDPRYSRASQSRLWELAAASAFYHPAVSALACSTIDACSSLPRGTTVSSDSQERPRKRPKVDLAFDEDSVVALSTTLTHSRVLDLLAYKPRAEWGREAEKGREKKQGEAEMQRAKSPFALGRAAAFPLDSARHWVARGEKIPPQEEFMSLYFQDPFIAESEKLRQKKRKLGDRTSDEGSDEERVDESDEEKQDQLLSDEEVDNFLTEQLAAQFGADAPSDEEDFEDDGFGDLEDEVDGEDGEAKDEAEEDDVEGDEEVDWDALSSGDEEMEDAIFGGDEGDVEEESDRGGSRTTGGKRKSSANGLRAAHLERLRAHVKKHSKLGEPGGSFVSAEGLEDLLKG</sequence>
<dbReference type="PANTHER" id="PTHR12048:SF0">
    <property type="entry name" value="CCAAT_ENHANCER-BINDING PROTEIN ZETA"/>
    <property type="match status" value="1"/>
</dbReference>
<feature type="compositionally biased region" description="Basic residues" evidence="2">
    <location>
        <begin position="544"/>
        <end position="555"/>
    </location>
</feature>
<evidence type="ECO:0000313" key="5">
    <source>
        <dbReference type="Proteomes" id="UP000028834"/>
    </source>
</evidence>
<feature type="region of interest" description="Disordered" evidence="2">
    <location>
        <begin position="985"/>
        <end position="1025"/>
    </location>
</feature>
<feature type="compositionally biased region" description="Basic and acidic residues" evidence="2">
    <location>
        <begin position="986"/>
        <end position="1002"/>
    </location>
</feature>
<dbReference type="SUPFAM" id="SSF48371">
    <property type="entry name" value="ARM repeat"/>
    <property type="match status" value="1"/>
</dbReference>
<feature type="compositionally biased region" description="Acidic residues" evidence="2">
    <location>
        <begin position="1196"/>
        <end position="1221"/>
    </location>
</feature>
<gene>
    <name evidence="4" type="ORF">TGRUB_313990</name>
</gene>
<feature type="domain" description="CCAAT-binding factor" evidence="3">
    <location>
        <begin position="841"/>
        <end position="1050"/>
    </location>
</feature>
<feature type="compositionally biased region" description="Basic and acidic residues" evidence="2">
    <location>
        <begin position="574"/>
        <end position="585"/>
    </location>
</feature>
<feature type="region of interest" description="Disordered" evidence="2">
    <location>
        <begin position="249"/>
        <end position="268"/>
    </location>
</feature>
<evidence type="ECO:0000256" key="1">
    <source>
        <dbReference type="ARBA" id="ARBA00007797"/>
    </source>
</evidence>
<feature type="compositionally biased region" description="Basic and acidic residues" evidence="2">
    <location>
        <begin position="611"/>
        <end position="634"/>
    </location>
</feature>
<feature type="region of interest" description="Disordered" evidence="2">
    <location>
        <begin position="606"/>
        <end position="648"/>
    </location>
</feature>
<proteinExistence type="inferred from homology"/>
<dbReference type="InterPro" id="IPR005612">
    <property type="entry name" value="CCAAT-binding_factor"/>
</dbReference>
<protein>
    <submittedName>
        <fullName evidence="4">CBF/Mak21 family protein</fullName>
    </submittedName>
</protein>
<dbReference type="PANTHER" id="PTHR12048">
    <property type="entry name" value="CCAAT-BINDING FACTOR-RELATED"/>
    <property type="match status" value="1"/>
</dbReference>
<evidence type="ECO:0000256" key="2">
    <source>
        <dbReference type="SAM" id="MobiDB-lite"/>
    </source>
</evidence>